<keyword evidence="4" id="KW-1185">Reference proteome</keyword>
<dbReference type="SUPFAM" id="SSF52317">
    <property type="entry name" value="Class I glutamine amidotransferase-like"/>
    <property type="match status" value="1"/>
</dbReference>
<reference evidence="3 4" key="1">
    <citation type="submission" date="2013-08" db="EMBL/GenBank/DDBJ databases">
        <authorList>
            <person name="Huang J."/>
            <person name="Wang G."/>
        </authorList>
    </citation>
    <scope>NUCLEOTIDE SEQUENCE [LARGE SCALE GENOMIC DNA]</scope>
    <source>
        <strain evidence="3 4">JSM 072002</strain>
    </source>
</reference>
<dbReference type="EMBL" id="AVPG01000006">
    <property type="protein sequence ID" value="KGX87589.1"/>
    <property type="molecule type" value="Genomic_DNA"/>
</dbReference>
<dbReference type="Pfam" id="PF00117">
    <property type="entry name" value="GATase"/>
    <property type="match status" value="1"/>
</dbReference>
<dbReference type="GO" id="GO:0004049">
    <property type="term" value="F:anthranilate synthase activity"/>
    <property type="evidence" value="ECO:0007669"/>
    <property type="project" value="TreeGrafter"/>
</dbReference>
<keyword evidence="1" id="KW-0315">Glutamine amidotransferase</keyword>
<dbReference type="RefSeq" id="WP_052127157.1">
    <property type="nucleotide sequence ID" value="NZ_AVPG01000006.1"/>
</dbReference>
<dbReference type="NCBIfam" id="TIGR00566">
    <property type="entry name" value="trpG_papA"/>
    <property type="match status" value="1"/>
</dbReference>
<evidence type="ECO:0000259" key="2">
    <source>
        <dbReference type="Pfam" id="PF00117"/>
    </source>
</evidence>
<organism evidence="3 4">
    <name type="scientific">Pontibacillus litoralis JSM 072002</name>
    <dbReference type="NCBI Taxonomy" id="1385512"/>
    <lineage>
        <taxon>Bacteria</taxon>
        <taxon>Bacillati</taxon>
        <taxon>Bacillota</taxon>
        <taxon>Bacilli</taxon>
        <taxon>Bacillales</taxon>
        <taxon>Bacillaceae</taxon>
        <taxon>Pontibacillus</taxon>
    </lineage>
</organism>
<dbReference type="PRINTS" id="PR00099">
    <property type="entry name" value="CPSGATASE"/>
</dbReference>
<dbReference type="Gene3D" id="3.40.50.880">
    <property type="match status" value="1"/>
</dbReference>
<evidence type="ECO:0000313" key="3">
    <source>
        <dbReference type="EMBL" id="KGX87589.1"/>
    </source>
</evidence>
<name>A0A0A5G6D8_9BACI</name>
<dbReference type="CDD" id="cd01743">
    <property type="entry name" value="GATase1_Anthranilate_Synthase"/>
    <property type="match status" value="1"/>
</dbReference>
<dbReference type="PRINTS" id="PR00096">
    <property type="entry name" value="GATASE"/>
</dbReference>
<sequence length="200" mass="22311">MIVLIDHYDSFTYNLVQYIQQITGDVQVLKCDQTTVAEIKQLNPQAIVLSPGPGTPEETGVSKEVLRYFHQHVPILGICLGHQLIVEYFGGTIMKGKQPIHGKVDSLYHDGLLPYEGVNNPTDVTRYHSLIAEESTLPSCLQVTSRTADGVIMGIRHHCYSIEGMQFHPEAILTTEGYHMLNNYFRSVVGLDEATKGVKQ</sequence>
<dbReference type="PRINTS" id="PR00097">
    <property type="entry name" value="ANTSNTHASEII"/>
</dbReference>
<dbReference type="eggNOG" id="COG0512">
    <property type="taxonomic scope" value="Bacteria"/>
</dbReference>
<proteinExistence type="predicted"/>
<gene>
    <name evidence="3" type="ORF">N784_15185</name>
</gene>
<dbReference type="GO" id="GO:0000162">
    <property type="term" value="P:L-tryptophan biosynthetic process"/>
    <property type="evidence" value="ECO:0007669"/>
    <property type="project" value="TreeGrafter"/>
</dbReference>
<feature type="domain" description="Glutamine amidotransferase" evidence="2">
    <location>
        <begin position="3"/>
        <end position="186"/>
    </location>
</feature>
<evidence type="ECO:0000256" key="1">
    <source>
        <dbReference type="ARBA" id="ARBA00022962"/>
    </source>
</evidence>
<dbReference type="InterPro" id="IPR017926">
    <property type="entry name" value="GATASE"/>
</dbReference>
<dbReference type="AlphaFoldDB" id="A0A0A5G6D8"/>
<comment type="caution">
    <text evidence="3">The sequence shown here is derived from an EMBL/GenBank/DDBJ whole genome shotgun (WGS) entry which is preliminary data.</text>
</comment>
<dbReference type="PANTHER" id="PTHR43418">
    <property type="entry name" value="MULTIFUNCTIONAL TRYPTOPHAN BIOSYNTHESIS PROTEIN-RELATED"/>
    <property type="match status" value="1"/>
</dbReference>
<dbReference type="GO" id="GO:0005829">
    <property type="term" value="C:cytosol"/>
    <property type="evidence" value="ECO:0007669"/>
    <property type="project" value="TreeGrafter"/>
</dbReference>
<evidence type="ECO:0000313" key="4">
    <source>
        <dbReference type="Proteomes" id="UP000030401"/>
    </source>
</evidence>
<dbReference type="FunFam" id="3.40.50.880:FF:000003">
    <property type="entry name" value="Anthranilate synthase component II"/>
    <property type="match status" value="1"/>
</dbReference>
<dbReference type="Proteomes" id="UP000030401">
    <property type="component" value="Unassembled WGS sequence"/>
</dbReference>
<accession>A0A0A5G6D8</accession>
<protein>
    <recommendedName>
        <fullName evidence="2">Glutamine amidotransferase domain-containing protein</fullName>
    </recommendedName>
</protein>
<dbReference type="OrthoDB" id="9804328at2"/>
<dbReference type="InterPro" id="IPR050472">
    <property type="entry name" value="Anth_synth/Amidotransfase"/>
</dbReference>
<dbReference type="PANTHER" id="PTHR43418:SF4">
    <property type="entry name" value="MULTIFUNCTIONAL TRYPTOPHAN BIOSYNTHESIS PROTEIN"/>
    <property type="match status" value="1"/>
</dbReference>
<dbReference type="STRING" id="1385512.N784_15185"/>
<dbReference type="InterPro" id="IPR006221">
    <property type="entry name" value="TrpG/PapA_dom"/>
</dbReference>
<dbReference type="PROSITE" id="PS51273">
    <property type="entry name" value="GATASE_TYPE_1"/>
    <property type="match status" value="1"/>
</dbReference>
<dbReference type="InterPro" id="IPR029062">
    <property type="entry name" value="Class_I_gatase-like"/>
</dbReference>